<dbReference type="OrthoDB" id="5813818at2"/>
<proteinExistence type="predicted"/>
<accession>A0A1E3WK16</accession>
<dbReference type="Gene3D" id="3.40.50.300">
    <property type="entry name" value="P-loop containing nucleotide triphosphate hydrolases"/>
    <property type="match status" value="1"/>
</dbReference>
<name>A0A1E3WK16_9VIBR</name>
<sequence length="254" mass="27781">MAKKPAPIAFSNPVNSNARLDAKHSIYVAGTGGGKTSAIFHMPTIPKSAQVVIFDPYTGYAGKKLKGQMVHGTSSRHAFAKGLYMARRNGQPFKLAYIPKGGACAEELEFFAGCVWSMGNGNAPELHTVIEELASCVEAVGKLKGKAGELLRGGRQFGIVVHSLFQKAQEVPKTVTDQSDTWWVGKLQSSRDIEWVAHQREIPISELSKLISAKQNMQRINKPIAEYLLITDFGQYKKGAFNCHTGAQVSLNYR</sequence>
<evidence type="ECO:0000313" key="2">
    <source>
        <dbReference type="EMBL" id="ODS10088.1"/>
    </source>
</evidence>
<dbReference type="PATRIC" id="fig|45658.8.peg.328"/>
<dbReference type="RefSeq" id="WP_069445793.1">
    <property type="nucleotide sequence ID" value="NZ_CP195089.1"/>
</dbReference>
<protein>
    <recommendedName>
        <fullName evidence="4">Helicase HerA central domain-containing protein</fullName>
    </recommendedName>
</protein>
<organism evidence="2 3">
    <name type="scientific">Vibrio scophthalmi</name>
    <dbReference type="NCBI Taxonomy" id="45658"/>
    <lineage>
        <taxon>Bacteria</taxon>
        <taxon>Pseudomonadati</taxon>
        <taxon>Pseudomonadota</taxon>
        <taxon>Gammaproteobacteria</taxon>
        <taxon>Vibrionales</taxon>
        <taxon>Vibrionaceae</taxon>
        <taxon>Vibrio</taxon>
    </lineage>
</organism>
<dbReference type="AlphaFoldDB" id="A0A1E3WK16"/>
<comment type="caution">
    <text evidence="2">The sequence shown here is derived from an EMBL/GenBank/DDBJ whole genome shotgun (WGS) entry which is preliminary data.</text>
</comment>
<gene>
    <name evidence="1" type="ORF">VSF3289_00045</name>
    <name evidence="2" type="ORF">VSF3289_00326</name>
</gene>
<evidence type="ECO:0000313" key="1">
    <source>
        <dbReference type="EMBL" id="ODS09814.1"/>
    </source>
</evidence>
<evidence type="ECO:0000313" key="3">
    <source>
        <dbReference type="Proteomes" id="UP000095131"/>
    </source>
</evidence>
<dbReference type="EMBL" id="MDCJ01000002">
    <property type="protein sequence ID" value="ODS09814.1"/>
    <property type="molecule type" value="Genomic_DNA"/>
</dbReference>
<reference evidence="2 3" key="1">
    <citation type="submission" date="2016-08" db="EMBL/GenBank/DDBJ databases">
        <title>Genome sequencing of Vibrio scophthalmi strain FP3289, an isolated from Paralichthys olivaceus.</title>
        <authorList>
            <person name="Han H.-J."/>
        </authorList>
    </citation>
    <scope>NUCLEOTIDE SEQUENCE [LARGE SCALE GENOMIC DNA]</scope>
    <source>
        <strain evidence="2 3">FP3289</strain>
    </source>
</reference>
<dbReference type="EMBL" id="MDCJ01000002">
    <property type="protein sequence ID" value="ODS10088.1"/>
    <property type="molecule type" value="Genomic_DNA"/>
</dbReference>
<dbReference type="Proteomes" id="UP000095131">
    <property type="component" value="Unassembled WGS sequence"/>
</dbReference>
<evidence type="ECO:0008006" key="4">
    <source>
        <dbReference type="Google" id="ProtNLM"/>
    </source>
</evidence>
<dbReference type="InterPro" id="IPR027417">
    <property type="entry name" value="P-loop_NTPase"/>
</dbReference>